<dbReference type="GO" id="GO:0005975">
    <property type="term" value="P:carbohydrate metabolic process"/>
    <property type="evidence" value="ECO:0007669"/>
    <property type="project" value="InterPro"/>
</dbReference>
<gene>
    <name evidence="3" type="ORF">B9T62_12765</name>
</gene>
<dbReference type="Gene3D" id="1.50.10.10">
    <property type="match status" value="1"/>
</dbReference>
<dbReference type="InterPro" id="IPR012341">
    <property type="entry name" value="6hp_glycosidase-like_sf"/>
</dbReference>
<evidence type="ECO:0000256" key="1">
    <source>
        <dbReference type="ARBA" id="ARBA00022801"/>
    </source>
</evidence>
<protein>
    <submittedName>
        <fullName evidence="3">Glycoside hydrolase</fullName>
    </submittedName>
</protein>
<keyword evidence="1 3" id="KW-0378">Hydrolase</keyword>
<feature type="region of interest" description="Disordered" evidence="2">
    <location>
        <begin position="727"/>
        <end position="747"/>
    </location>
</feature>
<dbReference type="RefSeq" id="WP_087915578.1">
    <property type="nucleotide sequence ID" value="NZ_CP021780.1"/>
</dbReference>
<name>A0A2Z2KHB6_9BACL</name>
<dbReference type="PANTHER" id="PTHR33886:SF8">
    <property type="entry name" value="UNSATURATED RHAMNOGALACTURONAN HYDROLASE (EUROFUNG)"/>
    <property type="match status" value="1"/>
</dbReference>
<dbReference type="InterPro" id="IPR008928">
    <property type="entry name" value="6-hairpin_glycosidase_sf"/>
</dbReference>
<evidence type="ECO:0000256" key="2">
    <source>
        <dbReference type="SAM" id="MobiDB-lite"/>
    </source>
</evidence>
<dbReference type="InterPro" id="IPR052043">
    <property type="entry name" value="PolySaccharide_Degr_Enz"/>
</dbReference>
<dbReference type="AlphaFoldDB" id="A0A2Z2KHB6"/>
<organism evidence="3 4">
    <name type="scientific">Paenibacillus donghaensis</name>
    <dbReference type="NCBI Taxonomy" id="414771"/>
    <lineage>
        <taxon>Bacteria</taxon>
        <taxon>Bacillati</taxon>
        <taxon>Bacillota</taxon>
        <taxon>Bacilli</taxon>
        <taxon>Bacillales</taxon>
        <taxon>Paenibacillaceae</taxon>
        <taxon>Paenibacillus</taxon>
    </lineage>
</organism>
<dbReference type="PANTHER" id="PTHR33886">
    <property type="entry name" value="UNSATURATED RHAMNOGALACTURONAN HYDROLASE (EUROFUNG)"/>
    <property type="match status" value="1"/>
</dbReference>
<dbReference type="Pfam" id="PF07470">
    <property type="entry name" value="Glyco_hydro_88"/>
    <property type="match status" value="1"/>
</dbReference>
<evidence type="ECO:0000313" key="4">
    <source>
        <dbReference type="Proteomes" id="UP000249890"/>
    </source>
</evidence>
<dbReference type="GO" id="GO:0016787">
    <property type="term" value="F:hydrolase activity"/>
    <property type="evidence" value="ECO:0007669"/>
    <property type="project" value="UniProtKB-KW"/>
</dbReference>
<dbReference type="Proteomes" id="UP000249890">
    <property type="component" value="Chromosome"/>
</dbReference>
<keyword evidence="4" id="KW-1185">Reference proteome</keyword>
<proteinExistence type="predicted"/>
<dbReference type="KEGG" id="pdh:B9T62_12765"/>
<dbReference type="EMBL" id="CP021780">
    <property type="protein sequence ID" value="ASA21569.1"/>
    <property type="molecule type" value="Genomic_DNA"/>
</dbReference>
<dbReference type="SUPFAM" id="SSF48208">
    <property type="entry name" value="Six-hairpin glycosidases"/>
    <property type="match status" value="1"/>
</dbReference>
<reference evidence="3 4" key="1">
    <citation type="submission" date="2017-06" db="EMBL/GenBank/DDBJ databases">
        <title>Complete genome sequence of Paenibacillus donghaensis KCTC 13049T isolated from East Sea sediment, South Korea.</title>
        <authorList>
            <person name="Jung B.K."/>
            <person name="Hong S.-J."/>
            <person name="Shin J.-H."/>
        </authorList>
    </citation>
    <scope>NUCLEOTIDE SEQUENCE [LARGE SCALE GENOMIC DNA]</scope>
    <source>
        <strain evidence="3 4">KCTC 13049</strain>
    </source>
</reference>
<dbReference type="InterPro" id="IPR010905">
    <property type="entry name" value="Glyco_hydro_88"/>
</dbReference>
<accession>A0A2Z2KHB6</accession>
<dbReference type="OrthoDB" id="9807186at2"/>
<evidence type="ECO:0000313" key="3">
    <source>
        <dbReference type="EMBL" id="ASA21569.1"/>
    </source>
</evidence>
<sequence length="747" mass="84076">MSRQGYFAPEESIAYQGGEDVMHTLMTIAARYIGANPPHPPVYRVTRPGPVRKSEDHRYSFPLGELFPGMRQGQKVYAWAKLWSDNEQEFIFHVTCFGPLRVYHQGKAVYGSASDEEYPALPLLKLKLRLVQGWNDFVLEFSRGQQGSGGLFGTGSRKNKPLHFIVSSLEREGEEGWLYTEPLDAPLQEIPAGPLREEATGVSWLPRQEEPEGAAPFGQLVRMYGRSSGMSAYAWTKINGSYCGHEPVVFSGEAFSPVEFSVDGKEVFRQERAGAFRFELQLSPASHHLTANCLCGQQDWGFRLDPASLALLTPAQDVKGYNGKWLYLGPFQAGQEIDLTACQTMKQTVRSGTGEDVYWRTELQGGEVRPFLENEWFGRANYPLGVTLYGLLQLGKAGDRPDIRDYVLNHIEFASSRFSYSLWDRARYGAAGLNNQLSHIDSLDDCGSFGATLLLADQERKLEGAAQTAAHIADYILHRQDRLEDGTLYRKVGVSRTMDNTLWCDDLYMSIPFLCRYAHWSSDGKALDEAARQVLLYKKYLYIPQRQIMSHVFDVERGQPTLTPWGRGNGWVLFSLSELLTALPPEHPSSTALLQFYRELCAGYLGLQGRDGLWHQVLTDLESYEETSCTSMFIYSFARGVQLGWHVEPEPYTQAVLRGWRGLTRRSIDKQGNVYGVCRGSSYSFSNQYYKHELSWNLNDIHGIGIVLLAGLEAMSMQEWQEHASSAETVETVETVGNPGNGTPIRR</sequence>